<feature type="region of interest" description="Disordered" evidence="1">
    <location>
        <begin position="126"/>
        <end position="239"/>
    </location>
</feature>
<evidence type="ECO:0000313" key="4">
    <source>
        <dbReference type="Proteomes" id="UP000316598"/>
    </source>
</evidence>
<dbReference type="PROSITE" id="PS51257">
    <property type="entry name" value="PROKAR_LIPOPROTEIN"/>
    <property type="match status" value="1"/>
</dbReference>
<keyword evidence="4" id="KW-1185">Reference proteome</keyword>
<evidence type="ECO:0000256" key="2">
    <source>
        <dbReference type="SAM" id="SignalP"/>
    </source>
</evidence>
<protein>
    <submittedName>
        <fullName evidence="3">Uncharacterized protein</fullName>
    </submittedName>
</protein>
<reference evidence="3 4" key="1">
    <citation type="submission" date="2019-02" db="EMBL/GenBank/DDBJ databases">
        <title>Deep-cultivation of Planctomycetes and their phenomic and genomic characterization uncovers novel biology.</title>
        <authorList>
            <person name="Wiegand S."/>
            <person name="Jogler M."/>
            <person name="Boedeker C."/>
            <person name="Pinto D."/>
            <person name="Vollmers J."/>
            <person name="Rivas-Marin E."/>
            <person name="Kohn T."/>
            <person name="Peeters S.H."/>
            <person name="Heuer A."/>
            <person name="Rast P."/>
            <person name="Oberbeckmann S."/>
            <person name="Bunk B."/>
            <person name="Jeske O."/>
            <person name="Meyerdierks A."/>
            <person name="Storesund J.E."/>
            <person name="Kallscheuer N."/>
            <person name="Luecker S."/>
            <person name="Lage O.M."/>
            <person name="Pohl T."/>
            <person name="Merkel B.J."/>
            <person name="Hornburger P."/>
            <person name="Mueller R.-W."/>
            <person name="Bruemmer F."/>
            <person name="Labrenz M."/>
            <person name="Spormann A.M."/>
            <person name="Op Den Camp H."/>
            <person name="Overmann J."/>
            <person name="Amann R."/>
            <person name="Jetten M.S.M."/>
            <person name="Mascher T."/>
            <person name="Medema M.H."/>
            <person name="Devos D.P."/>
            <person name="Kaster A.-K."/>
            <person name="Ovreas L."/>
            <person name="Rohde M."/>
            <person name="Galperin M.Y."/>
            <person name="Jogler C."/>
        </authorList>
    </citation>
    <scope>NUCLEOTIDE SEQUENCE [LARGE SCALE GENOMIC DNA]</scope>
    <source>
        <strain evidence="3 4">Pla22</strain>
    </source>
</reference>
<name>A0A5C5WMW8_9BACT</name>
<dbReference type="OrthoDB" id="277506at2"/>
<organism evidence="3 4">
    <name type="scientific">Rubripirellula amarantea</name>
    <dbReference type="NCBI Taxonomy" id="2527999"/>
    <lineage>
        <taxon>Bacteria</taxon>
        <taxon>Pseudomonadati</taxon>
        <taxon>Planctomycetota</taxon>
        <taxon>Planctomycetia</taxon>
        <taxon>Pirellulales</taxon>
        <taxon>Pirellulaceae</taxon>
        <taxon>Rubripirellula</taxon>
    </lineage>
</organism>
<keyword evidence="2" id="KW-0732">Signal</keyword>
<gene>
    <name evidence="3" type="ORF">Pla22_42070</name>
</gene>
<dbReference type="EMBL" id="SJPI01000002">
    <property type="protein sequence ID" value="TWT51429.1"/>
    <property type="molecule type" value="Genomic_DNA"/>
</dbReference>
<sequence precursor="true">MPKPIIAVACLVAACSAQPTFAQHFHAYHGHHHLDHGHEHVYHYGSHHGTDRFHEHNDYQHGHAPHSLRYVDLPVPDVYSVPIAGSSFDQGYSNFDTVCPNAVACPLQYQNPAPLAPMYQPRTPYAAIPNQRSIPNDHMNPNDHAGHDHSEHAHSDHSHDGHKHENPSLPPSNLPGTFDGPDRQPMTAPTLPNRGRLSEPPIRGSVPRTPETNNGSIRMNEPPPPSLTFSAGKPSIARS</sequence>
<evidence type="ECO:0000256" key="1">
    <source>
        <dbReference type="SAM" id="MobiDB-lite"/>
    </source>
</evidence>
<feature type="compositionally biased region" description="Basic and acidic residues" evidence="1">
    <location>
        <begin position="140"/>
        <end position="166"/>
    </location>
</feature>
<dbReference type="AlphaFoldDB" id="A0A5C5WMW8"/>
<dbReference type="RefSeq" id="WP_146516477.1">
    <property type="nucleotide sequence ID" value="NZ_SJPI01000002.1"/>
</dbReference>
<accession>A0A5C5WMW8</accession>
<comment type="caution">
    <text evidence="3">The sequence shown here is derived from an EMBL/GenBank/DDBJ whole genome shotgun (WGS) entry which is preliminary data.</text>
</comment>
<feature type="chain" id="PRO_5022771678" evidence="2">
    <location>
        <begin position="23"/>
        <end position="239"/>
    </location>
</feature>
<dbReference type="Proteomes" id="UP000316598">
    <property type="component" value="Unassembled WGS sequence"/>
</dbReference>
<feature type="signal peptide" evidence="2">
    <location>
        <begin position="1"/>
        <end position="22"/>
    </location>
</feature>
<proteinExistence type="predicted"/>
<evidence type="ECO:0000313" key="3">
    <source>
        <dbReference type="EMBL" id="TWT51429.1"/>
    </source>
</evidence>